<dbReference type="EMBL" id="BNJF01000013">
    <property type="protein sequence ID" value="GHO51476.1"/>
    <property type="molecule type" value="Genomic_DNA"/>
</dbReference>
<evidence type="ECO:0008006" key="3">
    <source>
        <dbReference type="Google" id="ProtNLM"/>
    </source>
</evidence>
<dbReference type="AlphaFoldDB" id="A0A8J3MZ05"/>
<proteinExistence type="predicted"/>
<evidence type="ECO:0000313" key="2">
    <source>
        <dbReference type="Proteomes" id="UP000612362"/>
    </source>
</evidence>
<evidence type="ECO:0000313" key="1">
    <source>
        <dbReference type="EMBL" id="GHO51476.1"/>
    </source>
</evidence>
<dbReference type="Proteomes" id="UP000612362">
    <property type="component" value="Unassembled WGS sequence"/>
</dbReference>
<sequence>MISARTVESLPVLQDAIQAAEALLGLAGDGEEAQRKRTRTEIRLDSSWGSEAMITWLLERGYQVTGKFKSNGRVRKLVSEIPTWSSTSSPGREVAGVPEPVAFVRPLAQYAVRTPSKKQKNGYYHAVLFTSRMELSMQAVVDHYDGRAGMEADLKGDKYGLGLATIRKHRLPAQKIVILLMQLAHNVLLWARQWLSKEVSHLDDYGIVRLIQQVWTGAGQTDGGGLAAGTPATGTPQGAGCVQGLSSFASYSTYGRAFALE</sequence>
<keyword evidence="2" id="KW-1185">Reference proteome</keyword>
<comment type="caution">
    <text evidence="1">The sequence shown here is derived from an EMBL/GenBank/DDBJ whole genome shotgun (WGS) entry which is preliminary data.</text>
</comment>
<accession>A0A8J3MZ05</accession>
<organism evidence="1 2">
    <name type="scientific">Ktedonospora formicarum</name>
    <dbReference type="NCBI Taxonomy" id="2778364"/>
    <lineage>
        <taxon>Bacteria</taxon>
        <taxon>Bacillati</taxon>
        <taxon>Chloroflexota</taxon>
        <taxon>Ktedonobacteria</taxon>
        <taxon>Ktedonobacterales</taxon>
        <taxon>Ktedonobacteraceae</taxon>
        <taxon>Ktedonospora</taxon>
    </lineage>
</organism>
<protein>
    <recommendedName>
        <fullName evidence="3">Transposase</fullName>
    </recommendedName>
</protein>
<gene>
    <name evidence="1" type="ORF">KSX_96390</name>
</gene>
<reference evidence="1" key="1">
    <citation type="submission" date="2020-10" db="EMBL/GenBank/DDBJ databases">
        <title>Taxonomic study of unclassified bacteria belonging to the class Ktedonobacteria.</title>
        <authorList>
            <person name="Yabe S."/>
            <person name="Wang C.M."/>
            <person name="Zheng Y."/>
            <person name="Sakai Y."/>
            <person name="Cavaletti L."/>
            <person name="Monciardini P."/>
            <person name="Donadio S."/>
        </authorList>
    </citation>
    <scope>NUCLEOTIDE SEQUENCE</scope>
    <source>
        <strain evidence="1">SOSP1-1</strain>
    </source>
</reference>
<name>A0A8J3MZ05_9CHLR</name>